<dbReference type="OMA" id="ICCRLET"/>
<proteinExistence type="predicted"/>
<dbReference type="Pfam" id="PF00583">
    <property type="entry name" value="Acetyltransf_1"/>
    <property type="match status" value="1"/>
</dbReference>
<dbReference type="CDD" id="cd04301">
    <property type="entry name" value="NAT_SF"/>
    <property type="match status" value="1"/>
</dbReference>
<dbReference type="SUPFAM" id="SSF55729">
    <property type="entry name" value="Acyl-CoA N-acyltransferases (Nat)"/>
    <property type="match status" value="1"/>
</dbReference>
<dbReference type="GO" id="GO:0008080">
    <property type="term" value="F:N-acetyltransferase activity"/>
    <property type="evidence" value="ECO:0007669"/>
    <property type="project" value="TreeGrafter"/>
</dbReference>
<keyword evidence="6" id="KW-1185">Reference proteome</keyword>
<dbReference type="InterPro" id="IPR051556">
    <property type="entry name" value="N-term/lysine_N-AcTrnsfr"/>
</dbReference>
<sequence length="184" mass="21269">MQFDELAEDYDAIINPMQPVEQRYKKKLPVCFGPITDKNVEQVKTLNRSIFPVKYNDKFYNDVQNSGNYTQLAYYSTDILVGAICCRVEKKEDASRLYIMTIGVLAPYRCCGVGTSLLEMCLNLAAEDADIDEAYLHVQTSNTDAINFYKRFGFEVKDKILNYYKRIDPPDCFVLSKQFTRRSQ</sequence>
<dbReference type="AlphaFoldDB" id="L1ILA1"/>
<accession>L1ILA1</accession>
<keyword evidence="1" id="KW-0808">Transferase</keyword>
<reference evidence="5" key="3">
    <citation type="submission" date="2016-03" db="UniProtKB">
        <authorList>
            <consortium name="EnsemblProtists"/>
        </authorList>
    </citation>
    <scope>IDENTIFICATION</scope>
</reference>
<dbReference type="STRING" id="905079.L1ILA1"/>
<reference evidence="6" key="2">
    <citation type="submission" date="2012-11" db="EMBL/GenBank/DDBJ databases">
        <authorList>
            <person name="Kuo A."/>
            <person name="Curtis B.A."/>
            <person name="Tanifuji G."/>
            <person name="Burki F."/>
            <person name="Gruber A."/>
            <person name="Irimia M."/>
            <person name="Maruyama S."/>
            <person name="Arias M.C."/>
            <person name="Ball S.G."/>
            <person name="Gile G.H."/>
            <person name="Hirakawa Y."/>
            <person name="Hopkins J.F."/>
            <person name="Rensing S.A."/>
            <person name="Schmutz J."/>
            <person name="Symeonidi A."/>
            <person name="Elias M."/>
            <person name="Eveleigh R.J."/>
            <person name="Herman E.K."/>
            <person name="Klute M.J."/>
            <person name="Nakayama T."/>
            <person name="Obornik M."/>
            <person name="Reyes-Prieto A."/>
            <person name="Armbrust E.V."/>
            <person name="Aves S.J."/>
            <person name="Beiko R.G."/>
            <person name="Coutinho P."/>
            <person name="Dacks J.B."/>
            <person name="Durnford D.G."/>
            <person name="Fast N.M."/>
            <person name="Green B.R."/>
            <person name="Grisdale C."/>
            <person name="Hempe F."/>
            <person name="Henrissat B."/>
            <person name="Hoppner M.P."/>
            <person name="Ishida K.-I."/>
            <person name="Kim E."/>
            <person name="Koreny L."/>
            <person name="Kroth P.G."/>
            <person name="Liu Y."/>
            <person name="Malik S.-B."/>
            <person name="Maier U.G."/>
            <person name="McRose D."/>
            <person name="Mock T."/>
            <person name="Neilson J.A."/>
            <person name="Onodera N.T."/>
            <person name="Poole A.M."/>
            <person name="Pritham E.J."/>
            <person name="Richards T.A."/>
            <person name="Rocap G."/>
            <person name="Roy S.W."/>
            <person name="Sarai C."/>
            <person name="Schaack S."/>
            <person name="Shirato S."/>
            <person name="Slamovits C.H."/>
            <person name="Spencer D.F."/>
            <person name="Suzuki S."/>
            <person name="Worden A.Z."/>
            <person name="Zauner S."/>
            <person name="Barry K."/>
            <person name="Bell C."/>
            <person name="Bharti A.K."/>
            <person name="Crow J.A."/>
            <person name="Grimwood J."/>
            <person name="Kramer R."/>
            <person name="Lindquist E."/>
            <person name="Lucas S."/>
            <person name="Salamov A."/>
            <person name="McFadden G.I."/>
            <person name="Lane C.E."/>
            <person name="Keeling P.J."/>
            <person name="Gray M.W."/>
            <person name="Grigoriev I.V."/>
            <person name="Archibald J.M."/>
        </authorList>
    </citation>
    <scope>NUCLEOTIDE SEQUENCE</scope>
    <source>
        <strain evidence="6">CCMP2712</strain>
    </source>
</reference>
<dbReference type="eggNOG" id="KOG3138">
    <property type="taxonomic scope" value="Eukaryota"/>
</dbReference>
<dbReference type="HOGENOM" id="CLU_013985_5_3_1"/>
<dbReference type="OrthoDB" id="47374at2759"/>
<feature type="domain" description="N-acetyltransferase" evidence="3">
    <location>
        <begin position="30"/>
        <end position="180"/>
    </location>
</feature>
<dbReference type="InterPro" id="IPR016181">
    <property type="entry name" value="Acyl_CoA_acyltransferase"/>
</dbReference>
<dbReference type="EMBL" id="JH993066">
    <property type="protein sequence ID" value="EKX36892.1"/>
    <property type="molecule type" value="Genomic_DNA"/>
</dbReference>
<dbReference type="PANTHER" id="PTHR42919">
    <property type="entry name" value="N-ALPHA-ACETYLTRANSFERASE"/>
    <property type="match status" value="1"/>
</dbReference>
<dbReference type="PROSITE" id="PS51186">
    <property type="entry name" value="GNAT"/>
    <property type="match status" value="1"/>
</dbReference>
<dbReference type="PANTHER" id="PTHR42919:SF8">
    <property type="entry name" value="N-ALPHA-ACETYLTRANSFERASE 50"/>
    <property type="match status" value="1"/>
</dbReference>
<dbReference type="Proteomes" id="UP000011087">
    <property type="component" value="Unassembled WGS sequence"/>
</dbReference>
<evidence type="ECO:0000313" key="5">
    <source>
        <dbReference type="EnsemblProtists" id="EKX36892"/>
    </source>
</evidence>
<evidence type="ECO:0000256" key="2">
    <source>
        <dbReference type="ARBA" id="ARBA00023315"/>
    </source>
</evidence>
<dbReference type="GO" id="GO:0007064">
    <property type="term" value="P:mitotic sister chromatid cohesion"/>
    <property type="evidence" value="ECO:0007669"/>
    <property type="project" value="TreeGrafter"/>
</dbReference>
<name>L1ILA1_GUITC</name>
<dbReference type="FunFam" id="3.40.630.30:FF:000006">
    <property type="entry name" value="Putative n-alpha-acetyltransferase 50"/>
    <property type="match status" value="1"/>
</dbReference>
<protein>
    <recommendedName>
        <fullName evidence="3">N-acetyltransferase domain-containing protein</fullName>
    </recommendedName>
</protein>
<dbReference type="Gene3D" id="3.40.630.30">
    <property type="match status" value="1"/>
</dbReference>
<organism evidence="4">
    <name type="scientific">Guillardia theta (strain CCMP2712)</name>
    <name type="common">Cryptophyte</name>
    <dbReference type="NCBI Taxonomy" id="905079"/>
    <lineage>
        <taxon>Eukaryota</taxon>
        <taxon>Cryptophyceae</taxon>
        <taxon>Pyrenomonadales</taxon>
        <taxon>Geminigeraceae</taxon>
        <taxon>Guillardia</taxon>
    </lineage>
</organism>
<dbReference type="EnsemblProtists" id="EKX36892">
    <property type="protein sequence ID" value="EKX36892"/>
    <property type="gene ID" value="GUITHDRAFT_97434"/>
</dbReference>
<evidence type="ECO:0000256" key="1">
    <source>
        <dbReference type="ARBA" id="ARBA00022679"/>
    </source>
</evidence>
<evidence type="ECO:0000313" key="4">
    <source>
        <dbReference type="EMBL" id="EKX36892.1"/>
    </source>
</evidence>
<dbReference type="GO" id="GO:0031415">
    <property type="term" value="C:NatA complex"/>
    <property type="evidence" value="ECO:0007669"/>
    <property type="project" value="TreeGrafter"/>
</dbReference>
<keyword evidence="2" id="KW-0012">Acyltransferase</keyword>
<evidence type="ECO:0000313" key="6">
    <source>
        <dbReference type="Proteomes" id="UP000011087"/>
    </source>
</evidence>
<dbReference type="KEGG" id="gtt:GUITHDRAFT_97434"/>
<dbReference type="PaxDb" id="55529-EKX36892"/>
<reference evidence="4 6" key="1">
    <citation type="journal article" date="2012" name="Nature">
        <title>Algal genomes reveal evolutionary mosaicism and the fate of nucleomorphs.</title>
        <authorList>
            <consortium name="DOE Joint Genome Institute"/>
            <person name="Curtis B.A."/>
            <person name="Tanifuji G."/>
            <person name="Burki F."/>
            <person name="Gruber A."/>
            <person name="Irimia M."/>
            <person name="Maruyama S."/>
            <person name="Arias M.C."/>
            <person name="Ball S.G."/>
            <person name="Gile G.H."/>
            <person name="Hirakawa Y."/>
            <person name="Hopkins J.F."/>
            <person name="Kuo A."/>
            <person name="Rensing S.A."/>
            <person name="Schmutz J."/>
            <person name="Symeonidi A."/>
            <person name="Elias M."/>
            <person name="Eveleigh R.J."/>
            <person name="Herman E.K."/>
            <person name="Klute M.J."/>
            <person name="Nakayama T."/>
            <person name="Obornik M."/>
            <person name="Reyes-Prieto A."/>
            <person name="Armbrust E.V."/>
            <person name="Aves S.J."/>
            <person name="Beiko R.G."/>
            <person name="Coutinho P."/>
            <person name="Dacks J.B."/>
            <person name="Durnford D.G."/>
            <person name="Fast N.M."/>
            <person name="Green B.R."/>
            <person name="Grisdale C.J."/>
            <person name="Hempel F."/>
            <person name="Henrissat B."/>
            <person name="Hoppner M.P."/>
            <person name="Ishida K."/>
            <person name="Kim E."/>
            <person name="Koreny L."/>
            <person name="Kroth P.G."/>
            <person name="Liu Y."/>
            <person name="Malik S.B."/>
            <person name="Maier U.G."/>
            <person name="McRose D."/>
            <person name="Mock T."/>
            <person name="Neilson J.A."/>
            <person name="Onodera N.T."/>
            <person name="Poole A.M."/>
            <person name="Pritham E.J."/>
            <person name="Richards T.A."/>
            <person name="Rocap G."/>
            <person name="Roy S.W."/>
            <person name="Sarai C."/>
            <person name="Schaack S."/>
            <person name="Shirato S."/>
            <person name="Slamovits C.H."/>
            <person name="Spencer D.F."/>
            <person name="Suzuki S."/>
            <person name="Worden A.Z."/>
            <person name="Zauner S."/>
            <person name="Barry K."/>
            <person name="Bell C."/>
            <person name="Bharti A.K."/>
            <person name="Crow J.A."/>
            <person name="Grimwood J."/>
            <person name="Kramer R."/>
            <person name="Lindquist E."/>
            <person name="Lucas S."/>
            <person name="Salamov A."/>
            <person name="McFadden G.I."/>
            <person name="Lane C.E."/>
            <person name="Keeling P.J."/>
            <person name="Gray M.W."/>
            <person name="Grigoriev I.V."/>
            <person name="Archibald J.M."/>
        </authorList>
    </citation>
    <scope>NUCLEOTIDE SEQUENCE</scope>
    <source>
        <strain evidence="4 6">CCMP2712</strain>
    </source>
</reference>
<dbReference type="InterPro" id="IPR000182">
    <property type="entry name" value="GNAT_dom"/>
</dbReference>
<dbReference type="GeneID" id="17293658"/>
<evidence type="ECO:0000259" key="3">
    <source>
        <dbReference type="PROSITE" id="PS51186"/>
    </source>
</evidence>
<gene>
    <name evidence="4" type="ORF">GUITHDRAFT_97434</name>
</gene>
<dbReference type="RefSeq" id="XP_005823872.1">
    <property type="nucleotide sequence ID" value="XM_005823815.1"/>
</dbReference>